<gene>
    <name evidence="2" type="ORF">A3A02_00475</name>
</gene>
<feature type="domain" description="NodB homology" evidence="1">
    <location>
        <begin position="33"/>
        <end position="158"/>
    </location>
</feature>
<organism evidence="2 3">
    <name type="scientific">Candidatus Buchananbacteria bacterium RIFCSPLOWO2_01_FULL_39_33</name>
    <dbReference type="NCBI Taxonomy" id="1797543"/>
    <lineage>
        <taxon>Bacteria</taxon>
        <taxon>Candidatus Buchananiibacteriota</taxon>
    </lineage>
</organism>
<dbReference type="GO" id="GO:0005975">
    <property type="term" value="P:carbohydrate metabolic process"/>
    <property type="evidence" value="ECO:0007669"/>
    <property type="project" value="InterPro"/>
</dbReference>
<dbReference type="AlphaFoldDB" id="A0A1G1YGA5"/>
<dbReference type="Pfam" id="PF01522">
    <property type="entry name" value="Polysacc_deac_1"/>
    <property type="match status" value="1"/>
</dbReference>
<evidence type="ECO:0000259" key="1">
    <source>
        <dbReference type="Pfam" id="PF01522"/>
    </source>
</evidence>
<dbReference type="InterPro" id="IPR002509">
    <property type="entry name" value="NODB_dom"/>
</dbReference>
<dbReference type="GO" id="GO:0016810">
    <property type="term" value="F:hydrolase activity, acting on carbon-nitrogen (but not peptide) bonds"/>
    <property type="evidence" value="ECO:0007669"/>
    <property type="project" value="InterPro"/>
</dbReference>
<protein>
    <recommendedName>
        <fullName evidence="1">NodB homology domain-containing protein</fullName>
    </recommendedName>
</protein>
<comment type="caution">
    <text evidence="2">The sequence shown here is derived from an EMBL/GenBank/DDBJ whole genome shotgun (WGS) entry which is preliminary data.</text>
</comment>
<accession>A0A1G1YGA5</accession>
<proteinExistence type="predicted"/>
<dbReference type="EMBL" id="MHIM01000038">
    <property type="protein sequence ID" value="OGY51383.1"/>
    <property type="molecule type" value="Genomic_DNA"/>
</dbReference>
<name>A0A1G1YGA5_9BACT</name>
<dbReference type="InterPro" id="IPR011330">
    <property type="entry name" value="Glyco_hydro/deAcase_b/a-brl"/>
</dbReference>
<dbReference type="Proteomes" id="UP000177376">
    <property type="component" value="Unassembled WGS sequence"/>
</dbReference>
<dbReference type="SUPFAM" id="SSF88713">
    <property type="entry name" value="Glycoside hydrolase/deacetylase"/>
    <property type="match status" value="1"/>
</dbReference>
<evidence type="ECO:0000313" key="2">
    <source>
        <dbReference type="EMBL" id="OGY51383.1"/>
    </source>
</evidence>
<sequence>MAIYLSFGFDDERPFGQLAKTDKGAEFRKKKMAFLKRFMDTFDTEEIPRTLFILGDYLNNCQLDVAPGELEDIYLRPLNDIAQHSYSHGMIKRIEGYATDRPIMTPADFLADVKKANDVLQAILDVKPSGLRIPLGYDNDLSDIPEIVQELKELGFSYVSSDLRASDSFNAPLTASRQPHCYTNIGCPGVAELPSHGWQDVVFTQEKSQALLGRTPPAPKEIIEHFVGLFDRARQLELPDVYISLCLHPWAVMDYDPNLEILLTVARTAREQQIEIITYSDVAKKIIS</sequence>
<reference evidence="2 3" key="1">
    <citation type="journal article" date="2016" name="Nat. Commun.">
        <title>Thousands of microbial genomes shed light on interconnected biogeochemical processes in an aquifer system.</title>
        <authorList>
            <person name="Anantharaman K."/>
            <person name="Brown C.T."/>
            <person name="Hug L.A."/>
            <person name="Sharon I."/>
            <person name="Castelle C.J."/>
            <person name="Probst A.J."/>
            <person name="Thomas B.C."/>
            <person name="Singh A."/>
            <person name="Wilkins M.J."/>
            <person name="Karaoz U."/>
            <person name="Brodie E.L."/>
            <person name="Williams K.H."/>
            <person name="Hubbard S.S."/>
            <person name="Banfield J.F."/>
        </authorList>
    </citation>
    <scope>NUCLEOTIDE SEQUENCE [LARGE SCALE GENOMIC DNA]</scope>
</reference>
<dbReference type="Gene3D" id="3.20.20.370">
    <property type="entry name" value="Glycoside hydrolase/deacetylase"/>
    <property type="match status" value="1"/>
</dbReference>
<evidence type="ECO:0000313" key="3">
    <source>
        <dbReference type="Proteomes" id="UP000177376"/>
    </source>
</evidence>